<organism evidence="1 2">
    <name type="scientific">Chionoecetes opilio</name>
    <name type="common">Atlantic snow crab</name>
    <name type="synonym">Cancer opilio</name>
    <dbReference type="NCBI Taxonomy" id="41210"/>
    <lineage>
        <taxon>Eukaryota</taxon>
        <taxon>Metazoa</taxon>
        <taxon>Ecdysozoa</taxon>
        <taxon>Arthropoda</taxon>
        <taxon>Crustacea</taxon>
        <taxon>Multicrustacea</taxon>
        <taxon>Malacostraca</taxon>
        <taxon>Eumalacostraca</taxon>
        <taxon>Eucarida</taxon>
        <taxon>Decapoda</taxon>
        <taxon>Pleocyemata</taxon>
        <taxon>Brachyura</taxon>
        <taxon>Eubrachyura</taxon>
        <taxon>Majoidea</taxon>
        <taxon>Majidae</taxon>
        <taxon>Chionoecetes</taxon>
    </lineage>
</organism>
<dbReference type="AlphaFoldDB" id="A0A8J4YJJ9"/>
<accession>A0A8J4YJJ9</accession>
<reference evidence="1" key="1">
    <citation type="submission" date="2020-07" db="EMBL/GenBank/DDBJ databases">
        <title>The High-quality genome of the commercially important snow crab, Chionoecetes opilio.</title>
        <authorList>
            <person name="Jeong J.-H."/>
            <person name="Ryu S."/>
        </authorList>
    </citation>
    <scope>NUCLEOTIDE SEQUENCE</scope>
    <source>
        <strain evidence="1">MADBK_172401_WGS</strain>
        <tissue evidence="1">Digestive gland</tissue>
    </source>
</reference>
<sequence length="175" mass="19784">MVCSNTITQCYEEQEELIASSSALVVLDNVSGKPRQNTLSEPYQRTPAFLVEVWPETLHDYATSRWTNTRTGCACRKLGTELMARASHGDMVAPEASTHSSVCWALYYRAKTTVEAEQKTDHEGVISRIVLAELVLYIRVNPPRRGHRPVFRLGRFLQAIHYKMEELVGLLCARS</sequence>
<evidence type="ECO:0000313" key="2">
    <source>
        <dbReference type="Proteomes" id="UP000770661"/>
    </source>
</evidence>
<gene>
    <name evidence="1" type="ORF">GWK47_040723</name>
</gene>
<dbReference type="Proteomes" id="UP000770661">
    <property type="component" value="Unassembled WGS sequence"/>
</dbReference>
<proteinExistence type="predicted"/>
<keyword evidence="2" id="KW-1185">Reference proteome</keyword>
<protein>
    <submittedName>
        <fullName evidence="1">Uncharacterized protein</fullName>
    </submittedName>
</protein>
<dbReference type="EMBL" id="JACEEZ010007012">
    <property type="protein sequence ID" value="KAG0724374.1"/>
    <property type="molecule type" value="Genomic_DNA"/>
</dbReference>
<comment type="caution">
    <text evidence="1">The sequence shown here is derived from an EMBL/GenBank/DDBJ whole genome shotgun (WGS) entry which is preliminary data.</text>
</comment>
<evidence type="ECO:0000313" key="1">
    <source>
        <dbReference type="EMBL" id="KAG0724374.1"/>
    </source>
</evidence>
<name>A0A8J4YJJ9_CHIOP</name>